<feature type="region of interest" description="Disordered" evidence="2">
    <location>
        <begin position="184"/>
        <end position="229"/>
    </location>
</feature>
<feature type="region of interest" description="Disordered" evidence="2">
    <location>
        <begin position="329"/>
        <end position="359"/>
    </location>
</feature>
<feature type="region of interest" description="Disordered" evidence="2">
    <location>
        <begin position="83"/>
        <end position="127"/>
    </location>
</feature>
<accession>A0A9N9LKV3</accession>
<feature type="compositionally biased region" description="Basic and acidic residues" evidence="2">
    <location>
        <begin position="218"/>
        <end position="229"/>
    </location>
</feature>
<keyword evidence="1" id="KW-0863">Zinc-finger</keyword>
<dbReference type="OrthoDB" id="3594623at2759"/>
<feature type="zinc finger region" description="C3H1-type" evidence="1">
    <location>
        <begin position="551"/>
        <end position="579"/>
    </location>
</feature>
<feature type="domain" description="C3H1-type" evidence="3">
    <location>
        <begin position="551"/>
        <end position="579"/>
    </location>
</feature>
<keyword evidence="5" id="KW-1185">Reference proteome</keyword>
<comment type="caution">
    <text evidence="4">The sequence shown here is derived from an EMBL/GenBank/DDBJ whole genome shotgun (WGS) entry which is preliminary data.</text>
</comment>
<dbReference type="InterPro" id="IPR000571">
    <property type="entry name" value="Znf_CCCH"/>
</dbReference>
<evidence type="ECO:0000313" key="4">
    <source>
        <dbReference type="EMBL" id="CAG8974772.1"/>
    </source>
</evidence>
<feature type="compositionally biased region" description="Low complexity" evidence="2">
    <location>
        <begin position="108"/>
        <end position="125"/>
    </location>
</feature>
<protein>
    <recommendedName>
        <fullName evidence="3">C3H1-type domain-containing protein</fullName>
    </recommendedName>
</protein>
<dbReference type="Proteomes" id="UP000701801">
    <property type="component" value="Unassembled WGS sequence"/>
</dbReference>
<keyword evidence="1" id="KW-0479">Metal-binding</keyword>
<feature type="compositionally biased region" description="Pro residues" evidence="2">
    <location>
        <begin position="533"/>
        <end position="543"/>
    </location>
</feature>
<feature type="compositionally biased region" description="Basic and acidic residues" evidence="2">
    <location>
        <begin position="632"/>
        <end position="659"/>
    </location>
</feature>
<feature type="region of interest" description="Disordered" evidence="2">
    <location>
        <begin position="372"/>
        <end position="396"/>
    </location>
</feature>
<evidence type="ECO:0000313" key="5">
    <source>
        <dbReference type="Proteomes" id="UP000701801"/>
    </source>
</evidence>
<keyword evidence="1" id="KW-0862">Zinc</keyword>
<feature type="region of interest" description="Disordered" evidence="2">
    <location>
        <begin position="140"/>
        <end position="164"/>
    </location>
</feature>
<evidence type="ECO:0000256" key="2">
    <source>
        <dbReference type="SAM" id="MobiDB-lite"/>
    </source>
</evidence>
<feature type="region of interest" description="Disordered" evidence="2">
    <location>
        <begin position="432"/>
        <end position="456"/>
    </location>
</feature>
<reference evidence="4" key="1">
    <citation type="submission" date="2021-07" db="EMBL/GenBank/DDBJ databases">
        <authorList>
            <person name="Durling M."/>
        </authorList>
    </citation>
    <scope>NUCLEOTIDE SEQUENCE</scope>
</reference>
<organism evidence="4 5">
    <name type="scientific">Hymenoscyphus albidus</name>
    <dbReference type="NCBI Taxonomy" id="595503"/>
    <lineage>
        <taxon>Eukaryota</taxon>
        <taxon>Fungi</taxon>
        <taxon>Dikarya</taxon>
        <taxon>Ascomycota</taxon>
        <taxon>Pezizomycotina</taxon>
        <taxon>Leotiomycetes</taxon>
        <taxon>Helotiales</taxon>
        <taxon>Helotiaceae</taxon>
        <taxon>Hymenoscyphus</taxon>
    </lineage>
</organism>
<evidence type="ECO:0000256" key="1">
    <source>
        <dbReference type="PROSITE-ProRule" id="PRU00723"/>
    </source>
</evidence>
<name>A0A9N9LKV3_9HELO</name>
<gene>
    <name evidence="4" type="ORF">HYALB_00000384</name>
</gene>
<dbReference type="EMBL" id="CAJVRM010000116">
    <property type="protein sequence ID" value="CAG8974772.1"/>
    <property type="molecule type" value="Genomic_DNA"/>
</dbReference>
<feature type="region of interest" description="Disordered" evidence="2">
    <location>
        <begin position="585"/>
        <end position="680"/>
    </location>
</feature>
<feature type="region of interest" description="Disordered" evidence="2">
    <location>
        <begin position="528"/>
        <end position="551"/>
    </location>
</feature>
<proteinExistence type="predicted"/>
<dbReference type="AlphaFoldDB" id="A0A9N9LKV3"/>
<sequence length="713" mass="78097">MALSEKTARVLDQVKSGLSMLYMVDYFTEDEWMSIDLCIHKGKYVFTDGPPRHILDMSDDGQGTATPIGLQPETIGSLRLTEGKGIGRGISPGTSAEETDALDSFGDPSPELSSPPSSTEEPTQTPDEKIISWADEVQKEEDNTFELSTEMSRPPPTPKPVEITKESNRPLFTQEQLEEARALKDQFTRKPGSKKVSSAASHSLRGSSKWAPESAISGDHERHRVNQRARDVTALQTTRRTSVRSLQDPKVARALASVVTSLQSKTLELQPEMVVVARADASKKSSIIMEVRAGDPIKVTKHVSGIMYFGQNLRTGGSGQFSMNNVQQKIHQEESAPSAASSYAASIPEPPPSEPETASVDLEGFEKNNAAQWSEPAAPKRARASRPPPNLGGLGVSRFASLEDEMASSSCTDSEHGLSREIAADAMLHTQQHPGTNAQMPRSGWIRPPKTSWKEPLKPVLPRRETCSHAYVALPPGREPRNIRDGKPTWGAIADYLPPSSAVTSPFMTGGTSVTEHSSQASVYEDSWVQSPAPRPPSIPTSPRPIRSGVSKAPTTCPYWADGGCYKSDEECRYQHTFTEVGVAEKPKGSHLRPTRVGERGVQGSKWSRWDNPSHPARKPENQTFRPALGGHEWKLEEEKRKKEASERAERIQGVDEKTPSPLEGVLKQQPGKPPAWDRSGEVELVESVKTPEVDADGWIIAAQQDLKQELGW</sequence>
<evidence type="ECO:0000259" key="3">
    <source>
        <dbReference type="PROSITE" id="PS50103"/>
    </source>
</evidence>
<dbReference type="PROSITE" id="PS50103">
    <property type="entry name" value="ZF_C3H1"/>
    <property type="match status" value="1"/>
</dbReference>
<feature type="compositionally biased region" description="Low complexity" evidence="2">
    <location>
        <begin position="197"/>
        <end position="208"/>
    </location>
</feature>
<feature type="compositionally biased region" description="Low complexity" evidence="2">
    <location>
        <begin position="335"/>
        <end position="347"/>
    </location>
</feature>
<dbReference type="GO" id="GO:0008270">
    <property type="term" value="F:zinc ion binding"/>
    <property type="evidence" value="ECO:0007669"/>
    <property type="project" value="UniProtKB-KW"/>
</dbReference>